<name>A0A0F9JY82_9ZZZZ</name>
<dbReference type="AlphaFoldDB" id="A0A0F9JY82"/>
<proteinExistence type="predicted"/>
<organism evidence="1">
    <name type="scientific">marine sediment metagenome</name>
    <dbReference type="NCBI Taxonomy" id="412755"/>
    <lineage>
        <taxon>unclassified sequences</taxon>
        <taxon>metagenomes</taxon>
        <taxon>ecological metagenomes</taxon>
    </lineage>
</organism>
<dbReference type="EMBL" id="LAZR01009088">
    <property type="protein sequence ID" value="KKM74749.1"/>
    <property type="molecule type" value="Genomic_DNA"/>
</dbReference>
<accession>A0A0F9JY82</accession>
<protein>
    <submittedName>
        <fullName evidence="1">Uncharacterized protein</fullName>
    </submittedName>
</protein>
<reference evidence="1" key="1">
    <citation type="journal article" date="2015" name="Nature">
        <title>Complex archaea that bridge the gap between prokaryotes and eukaryotes.</title>
        <authorList>
            <person name="Spang A."/>
            <person name="Saw J.H."/>
            <person name="Jorgensen S.L."/>
            <person name="Zaremba-Niedzwiedzka K."/>
            <person name="Martijn J."/>
            <person name="Lind A.E."/>
            <person name="van Eijk R."/>
            <person name="Schleper C."/>
            <person name="Guy L."/>
            <person name="Ettema T.J."/>
        </authorList>
    </citation>
    <scope>NUCLEOTIDE SEQUENCE</scope>
</reference>
<sequence length="226" mass="26752">MFIKDSTVQFVRFPWQTFTNYLINEGYLDYFDENELELIALDPELQFIKNLILVLDPLFRGKEFLADNCVVRIERLAQNGDIKSLLQKVIIELMNTKSDNIIVEIISYQLYKYLESRDLKKLFRRSLNSIFFDNLKLILFVSKGNYSKNLPYIFSMLILFFADVDRRIGKEAMFELIDSFQEAHKISFKLKLSRFLEGFPNLTIIDNLKEDTINIEDFVIEIINLI</sequence>
<evidence type="ECO:0000313" key="1">
    <source>
        <dbReference type="EMBL" id="KKM74749.1"/>
    </source>
</evidence>
<gene>
    <name evidence="1" type="ORF">LCGC14_1397190</name>
</gene>
<comment type="caution">
    <text evidence="1">The sequence shown here is derived from an EMBL/GenBank/DDBJ whole genome shotgun (WGS) entry which is preliminary data.</text>
</comment>